<name>A0ABD1YI57_9MARC</name>
<feature type="region of interest" description="Disordered" evidence="1">
    <location>
        <begin position="1"/>
        <end position="291"/>
    </location>
</feature>
<feature type="compositionally biased region" description="Basic and acidic residues" evidence="1">
    <location>
        <begin position="273"/>
        <end position="291"/>
    </location>
</feature>
<dbReference type="InterPro" id="IPR030513">
    <property type="entry name" value="Dehydrin_CS"/>
</dbReference>
<evidence type="ECO:0000313" key="3">
    <source>
        <dbReference type="Proteomes" id="UP001605036"/>
    </source>
</evidence>
<feature type="compositionally biased region" description="Basic and acidic residues" evidence="1">
    <location>
        <begin position="98"/>
        <end position="129"/>
    </location>
</feature>
<evidence type="ECO:0008006" key="4">
    <source>
        <dbReference type="Google" id="ProtNLM"/>
    </source>
</evidence>
<comment type="caution">
    <text evidence="2">The sequence shown here is derived from an EMBL/GenBank/DDBJ whole genome shotgun (WGS) entry which is preliminary data.</text>
</comment>
<dbReference type="EMBL" id="JBHFFA010000004">
    <property type="protein sequence ID" value="KAL2630483.1"/>
    <property type="molecule type" value="Genomic_DNA"/>
</dbReference>
<feature type="compositionally biased region" description="Low complexity" evidence="1">
    <location>
        <begin position="207"/>
        <end position="222"/>
    </location>
</feature>
<gene>
    <name evidence="2" type="ORF">R1flu_015169</name>
</gene>
<feature type="compositionally biased region" description="Low complexity" evidence="1">
    <location>
        <begin position="183"/>
        <end position="200"/>
    </location>
</feature>
<sequence length="291" mass="31419">MASEQERPVEAAAETVMPAKEREREMETPTSDVAWKERPVEEATDTLRTKERELKTPTRELASKVAVPAETHEEKHYPAETVEKHAAAPAGTTTTTPHPEEHHKPSFMEQIKEKVVEVKDKLTGHDHHASPKSPHHQKEPAAETHETTTTTAGQSPKSSPKGESFLQKIKDKLPGGHSHEQKSPTTAAAAPAVPVSSTATKTVPVQSSTKTGTTAATTASETVPVQSSTKTSTTAAGEHPHHEGIGEKMSLLFKGHGSETSGEHKKEHHPAHKREGSGESHAVTERDALKE</sequence>
<dbReference type="Proteomes" id="UP001605036">
    <property type="component" value="Unassembled WGS sequence"/>
</dbReference>
<proteinExistence type="predicted"/>
<feature type="compositionally biased region" description="Basic and acidic residues" evidence="1">
    <location>
        <begin position="136"/>
        <end position="146"/>
    </location>
</feature>
<protein>
    <recommendedName>
        <fullName evidence="4">Allergen</fullName>
    </recommendedName>
</protein>
<evidence type="ECO:0000256" key="1">
    <source>
        <dbReference type="SAM" id="MobiDB-lite"/>
    </source>
</evidence>
<feature type="compositionally biased region" description="Basic and acidic residues" evidence="1">
    <location>
        <begin position="168"/>
        <end position="182"/>
    </location>
</feature>
<feature type="compositionally biased region" description="Polar residues" evidence="1">
    <location>
        <begin position="223"/>
        <end position="235"/>
    </location>
</feature>
<feature type="compositionally biased region" description="Basic and acidic residues" evidence="1">
    <location>
        <begin position="70"/>
        <end position="86"/>
    </location>
</feature>
<dbReference type="AlphaFoldDB" id="A0ABD1YI57"/>
<evidence type="ECO:0000313" key="2">
    <source>
        <dbReference type="EMBL" id="KAL2630483.1"/>
    </source>
</evidence>
<feature type="compositionally biased region" description="Low complexity" evidence="1">
    <location>
        <begin position="87"/>
        <end position="97"/>
    </location>
</feature>
<accession>A0ABD1YI57</accession>
<dbReference type="PROSITE" id="PS00823">
    <property type="entry name" value="DEHYDRIN_2"/>
    <property type="match status" value="1"/>
</dbReference>
<keyword evidence="3" id="KW-1185">Reference proteome</keyword>
<reference evidence="2 3" key="1">
    <citation type="submission" date="2024-09" db="EMBL/GenBank/DDBJ databases">
        <title>Chromosome-scale assembly of Riccia fluitans.</title>
        <authorList>
            <person name="Paukszto L."/>
            <person name="Sawicki J."/>
            <person name="Karawczyk K."/>
            <person name="Piernik-Szablinska J."/>
            <person name="Szczecinska M."/>
            <person name="Mazdziarz M."/>
        </authorList>
    </citation>
    <scope>NUCLEOTIDE SEQUENCE [LARGE SCALE GENOMIC DNA]</scope>
    <source>
        <strain evidence="2">Rf_01</strain>
        <tissue evidence="2">Aerial parts of the thallus</tissue>
    </source>
</reference>
<organism evidence="2 3">
    <name type="scientific">Riccia fluitans</name>
    <dbReference type="NCBI Taxonomy" id="41844"/>
    <lineage>
        <taxon>Eukaryota</taxon>
        <taxon>Viridiplantae</taxon>
        <taxon>Streptophyta</taxon>
        <taxon>Embryophyta</taxon>
        <taxon>Marchantiophyta</taxon>
        <taxon>Marchantiopsida</taxon>
        <taxon>Marchantiidae</taxon>
        <taxon>Marchantiales</taxon>
        <taxon>Ricciaceae</taxon>
        <taxon>Riccia</taxon>
    </lineage>
</organism>
<feature type="compositionally biased region" description="Basic and acidic residues" evidence="1">
    <location>
        <begin position="34"/>
        <end position="62"/>
    </location>
</feature>